<dbReference type="GO" id="GO:0003700">
    <property type="term" value="F:DNA-binding transcription factor activity"/>
    <property type="evidence" value="ECO:0007669"/>
    <property type="project" value="InterPro"/>
</dbReference>
<accession>A0A511UUV1</accession>
<evidence type="ECO:0000313" key="6">
    <source>
        <dbReference type="EMBL" id="GEN30370.1"/>
    </source>
</evidence>
<dbReference type="SUPFAM" id="SSF46785">
    <property type="entry name" value="Winged helix' DNA-binding domain"/>
    <property type="match status" value="1"/>
</dbReference>
<protein>
    <submittedName>
        <fullName evidence="6">LysR family transcriptional regulator</fullName>
    </submittedName>
</protein>
<dbReference type="InterPro" id="IPR000847">
    <property type="entry name" value="LysR_HTH_N"/>
</dbReference>
<dbReference type="PANTHER" id="PTHR30126">
    <property type="entry name" value="HTH-TYPE TRANSCRIPTIONAL REGULATOR"/>
    <property type="match status" value="1"/>
</dbReference>
<dbReference type="Proteomes" id="UP000321491">
    <property type="component" value="Unassembled WGS sequence"/>
</dbReference>
<dbReference type="PROSITE" id="PS50931">
    <property type="entry name" value="HTH_LYSR"/>
    <property type="match status" value="1"/>
</dbReference>
<comment type="similarity">
    <text evidence="1">Belongs to the LysR transcriptional regulatory family.</text>
</comment>
<dbReference type="PANTHER" id="PTHR30126:SF78">
    <property type="entry name" value="HTH LYSR-TYPE DOMAIN-CONTAINING PROTEIN"/>
    <property type="match status" value="1"/>
</dbReference>
<dbReference type="OrthoDB" id="107670at2"/>
<proteinExistence type="inferred from homology"/>
<keyword evidence="4" id="KW-0804">Transcription</keyword>
<dbReference type="CDD" id="cd05466">
    <property type="entry name" value="PBP2_LTTR_substrate"/>
    <property type="match status" value="1"/>
</dbReference>
<dbReference type="EMBL" id="BJXW01000008">
    <property type="protein sequence ID" value="GEN30370.1"/>
    <property type="molecule type" value="Genomic_DNA"/>
</dbReference>
<evidence type="ECO:0000256" key="2">
    <source>
        <dbReference type="ARBA" id="ARBA00023015"/>
    </source>
</evidence>
<evidence type="ECO:0000313" key="7">
    <source>
        <dbReference type="Proteomes" id="UP000321491"/>
    </source>
</evidence>
<dbReference type="SUPFAM" id="SSF53850">
    <property type="entry name" value="Periplasmic binding protein-like II"/>
    <property type="match status" value="1"/>
</dbReference>
<keyword evidence="7" id="KW-1185">Reference proteome</keyword>
<dbReference type="InterPro" id="IPR005119">
    <property type="entry name" value="LysR_subst-bd"/>
</dbReference>
<dbReference type="Gene3D" id="1.10.10.10">
    <property type="entry name" value="Winged helix-like DNA-binding domain superfamily/Winged helix DNA-binding domain"/>
    <property type="match status" value="1"/>
</dbReference>
<name>A0A511UUV1_9BACI</name>
<dbReference type="InterPro" id="IPR036388">
    <property type="entry name" value="WH-like_DNA-bd_sf"/>
</dbReference>
<sequence length="293" mass="33693">MKIEDYELLLKLNEMGTIRSTARAILISQPAVTQRLKYIENYFGVTIFIRTPKRLVLTPSGEIILNHAREVIQNENRLKNKLAQSSDDVQGTLSIACSSLISQRFLPAILGEYTSKYPKVIIDLVTGISEDIKYNHKDYHVSIIRGEKLKETTCMHLFEDPLYIFDTVPFPEKQIKERPLISFKSDDSMHELVDNWLYYNSDIIKPQRAIAVDQIETCKQFMKQGIGMAVLPESVSEKMKNEYPHLPLMIGEKPVTRSTWVCYEEGARQLPQVDAFLTILTNQPFLNSRYDGD</sequence>
<keyword evidence="2" id="KW-0805">Transcription regulation</keyword>
<comment type="caution">
    <text evidence="6">The sequence shown here is derived from an EMBL/GenBank/DDBJ whole genome shotgun (WGS) entry which is preliminary data.</text>
</comment>
<dbReference type="RefSeq" id="WP_146935579.1">
    <property type="nucleotide sequence ID" value="NZ_BJXW01000008.1"/>
</dbReference>
<evidence type="ECO:0000256" key="4">
    <source>
        <dbReference type="ARBA" id="ARBA00023163"/>
    </source>
</evidence>
<dbReference type="InterPro" id="IPR036390">
    <property type="entry name" value="WH_DNA-bd_sf"/>
</dbReference>
<evidence type="ECO:0000256" key="3">
    <source>
        <dbReference type="ARBA" id="ARBA00023125"/>
    </source>
</evidence>
<dbReference type="AlphaFoldDB" id="A0A511UUV1"/>
<dbReference type="Pfam" id="PF00126">
    <property type="entry name" value="HTH_1"/>
    <property type="match status" value="1"/>
</dbReference>
<dbReference type="GO" id="GO:0000976">
    <property type="term" value="F:transcription cis-regulatory region binding"/>
    <property type="evidence" value="ECO:0007669"/>
    <property type="project" value="TreeGrafter"/>
</dbReference>
<evidence type="ECO:0000259" key="5">
    <source>
        <dbReference type="PROSITE" id="PS50931"/>
    </source>
</evidence>
<feature type="domain" description="HTH lysR-type" evidence="5">
    <location>
        <begin position="1"/>
        <end position="58"/>
    </location>
</feature>
<keyword evidence="3" id="KW-0238">DNA-binding</keyword>
<organism evidence="6 7">
    <name type="scientific">Cerasibacillus quisquiliarum</name>
    <dbReference type="NCBI Taxonomy" id="227865"/>
    <lineage>
        <taxon>Bacteria</taxon>
        <taxon>Bacillati</taxon>
        <taxon>Bacillota</taxon>
        <taxon>Bacilli</taxon>
        <taxon>Bacillales</taxon>
        <taxon>Bacillaceae</taxon>
        <taxon>Cerasibacillus</taxon>
    </lineage>
</organism>
<dbReference type="Pfam" id="PF03466">
    <property type="entry name" value="LysR_substrate"/>
    <property type="match status" value="1"/>
</dbReference>
<evidence type="ECO:0000256" key="1">
    <source>
        <dbReference type="ARBA" id="ARBA00009437"/>
    </source>
</evidence>
<dbReference type="Gene3D" id="3.40.190.290">
    <property type="match status" value="1"/>
</dbReference>
<gene>
    <name evidence="6" type="ORF">CQU01_06080</name>
</gene>
<reference evidence="6 7" key="1">
    <citation type="submission" date="2019-07" db="EMBL/GenBank/DDBJ databases">
        <title>Whole genome shotgun sequence of Cerasibacillus quisquiliarum NBRC 102429.</title>
        <authorList>
            <person name="Hosoyama A."/>
            <person name="Uohara A."/>
            <person name="Ohji S."/>
            <person name="Ichikawa N."/>
        </authorList>
    </citation>
    <scope>NUCLEOTIDE SEQUENCE [LARGE SCALE GENOMIC DNA]</scope>
    <source>
        <strain evidence="6 7">NBRC 102429</strain>
    </source>
</reference>
<dbReference type="PRINTS" id="PR00039">
    <property type="entry name" value="HTHLYSR"/>
</dbReference>